<evidence type="ECO:0000313" key="7">
    <source>
        <dbReference type="Proteomes" id="UP000835052"/>
    </source>
</evidence>
<comment type="similarity">
    <text evidence="2">Belongs to the nematode transthyretin-like family.</text>
</comment>
<feature type="signal peptide" evidence="5">
    <location>
        <begin position="1"/>
        <end position="16"/>
    </location>
</feature>
<keyword evidence="4 5" id="KW-0732">Signal</keyword>
<comment type="subcellular location">
    <subcellularLocation>
        <location evidence="1">Secreted</location>
    </subcellularLocation>
</comment>
<organism evidence="6 7">
    <name type="scientific">Caenorhabditis auriculariae</name>
    <dbReference type="NCBI Taxonomy" id="2777116"/>
    <lineage>
        <taxon>Eukaryota</taxon>
        <taxon>Metazoa</taxon>
        <taxon>Ecdysozoa</taxon>
        <taxon>Nematoda</taxon>
        <taxon>Chromadorea</taxon>
        <taxon>Rhabditida</taxon>
        <taxon>Rhabditina</taxon>
        <taxon>Rhabditomorpha</taxon>
        <taxon>Rhabditoidea</taxon>
        <taxon>Rhabditidae</taxon>
        <taxon>Peloderinae</taxon>
        <taxon>Caenorhabditis</taxon>
    </lineage>
</organism>
<feature type="chain" id="PRO_5035905283" evidence="5">
    <location>
        <begin position="17"/>
        <end position="164"/>
    </location>
</feature>
<evidence type="ECO:0000256" key="3">
    <source>
        <dbReference type="ARBA" id="ARBA00022525"/>
    </source>
</evidence>
<gene>
    <name evidence="6" type="ORF">CAUJ_LOCUS10378</name>
</gene>
<evidence type="ECO:0000256" key="2">
    <source>
        <dbReference type="ARBA" id="ARBA00010112"/>
    </source>
</evidence>
<keyword evidence="7" id="KW-1185">Reference proteome</keyword>
<dbReference type="InterPro" id="IPR038479">
    <property type="entry name" value="Transthyretin-like_sf"/>
</dbReference>
<dbReference type="Proteomes" id="UP000835052">
    <property type="component" value="Unassembled WGS sequence"/>
</dbReference>
<comment type="caution">
    <text evidence="6">The sequence shown here is derived from an EMBL/GenBank/DDBJ whole genome shotgun (WGS) entry which is preliminary data.</text>
</comment>
<dbReference type="Gene3D" id="2.60.40.3330">
    <property type="match status" value="1"/>
</dbReference>
<dbReference type="GO" id="GO:0009986">
    <property type="term" value="C:cell surface"/>
    <property type="evidence" value="ECO:0007669"/>
    <property type="project" value="InterPro"/>
</dbReference>
<dbReference type="InterPro" id="IPR001534">
    <property type="entry name" value="Transthyretin-like"/>
</dbReference>
<sequence length="164" mass="18468">MIRAIFFATAFIGAAADLVQRLNMTGKLMCFSKPAWASWILLIDNDVFIDEVIDNTVADAIGRFKLSGWASDPDGSIEPALIVQHSCGIHGEEYDISAPYTTIVRLPLTLFDGTTQNITIDLDQHRRRYRTTFESLCSSLNSMRINISKVFDRQMRQLFGAKDM</sequence>
<evidence type="ECO:0000313" key="6">
    <source>
        <dbReference type="EMBL" id="CAD6194459.1"/>
    </source>
</evidence>
<dbReference type="GO" id="GO:0005576">
    <property type="term" value="C:extracellular region"/>
    <property type="evidence" value="ECO:0007669"/>
    <property type="project" value="UniProtKB-SubCell"/>
</dbReference>
<evidence type="ECO:0000256" key="4">
    <source>
        <dbReference type="ARBA" id="ARBA00022729"/>
    </source>
</evidence>
<accession>A0A8S1HF22</accession>
<keyword evidence="3" id="KW-0964">Secreted</keyword>
<dbReference type="EMBL" id="CAJGYM010000044">
    <property type="protein sequence ID" value="CAD6194459.1"/>
    <property type="molecule type" value="Genomic_DNA"/>
</dbReference>
<evidence type="ECO:0000256" key="5">
    <source>
        <dbReference type="SAM" id="SignalP"/>
    </source>
</evidence>
<dbReference type="PANTHER" id="PTHR21700">
    <property type="entry name" value="TRANSTHYRETIN-LIKE FAMILY PROTEIN-RELATED"/>
    <property type="match status" value="1"/>
</dbReference>
<name>A0A8S1HF22_9PELO</name>
<reference evidence="6" key="1">
    <citation type="submission" date="2020-10" db="EMBL/GenBank/DDBJ databases">
        <authorList>
            <person name="Kikuchi T."/>
        </authorList>
    </citation>
    <scope>NUCLEOTIDE SEQUENCE</scope>
    <source>
        <strain evidence="6">NKZ352</strain>
    </source>
</reference>
<protein>
    <submittedName>
        <fullName evidence="6">Uncharacterized protein</fullName>
    </submittedName>
</protein>
<evidence type="ECO:0000256" key="1">
    <source>
        <dbReference type="ARBA" id="ARBA00004613"/>
    </source>
</evidence>
<dbReference type="AlphaFoldDB" id="A0A8S1HF22"/>
<dbReference type="Pfam" id="PF01060">
    <property type="entry name" value="TTR-52"/>
    <property type="match status" value="1"/>
</dbReference>
<proteinExistence type="inferred from homology"/>